<evidence type="ECO:0000313" key="14">
    <source>
        <dbReference type="Proteomes" id="UP000283993"/>
    </source>
</evidence>
<proteinExistence type="inferred from homology"/>
<evidence type="ECO:0000256" key="3">
    <source>
        <dbReference type="ARBA" id="ARBA00022475"/>
    </source>
</evidence>
<dbReference type="Pfam" id="PF12019">
    <property type="entry name" value="GspH"/>
    <property type="match status" value="1"/>
</dbReference>
<dbReference type="Gene3D" id="3.55.40.10">
    <property type="entry name" value="minor pseudopilin epsh domain"/>
    <property type="match status" value="1"/>
</dbReference>
<comment type="subcellular location">
    <subcellularLocation>
        <location evidence="1">Cell inner membrane</location>
        <topology evidence="1">Single-pass membrane protein</topology>
    </subcellularLocation>
</comment>
<keyword evidence="14" id="KW-1185">Reference proteome</keyword>
<sequence>MEQNRGFGLVELMITVFIVGLLATIAVPSFASLLERMRLTSSVNEYVAAIQGARSLAVREGRIALVCPSSDGTRCSTGVGYSSGWLITTDPAAASATERAWQPASDIRINVNFGGSDPYIRFGPSGVPQQSGGAFLAGTTTFCAGDQSREVVLSRTGRVRTERDGNC</sequence>
<comment type="similarity">
    <text evidence="9">Belongs to the GSP H family.</text>
</comment>
<keyword evidence="7 11" id="KW-1133">Transmembrane helix</keyword>
<dbReference type="InterPro" id="IPR045584">
    <property type="entry name" value="Pilin-like"/>
</dbReference>
<comment type="caution">
    <text evidence="13">The sequence shown here is derived from an EMBL/GenBank/DDBJ whole genome shotgun (WGS) entry which is preliminary data.</text>
</comment>
<evidence type="ECO:0000259" key="12">
    <source>
        <dbReference type="Pfam" id="PF12019"/>
    </source>
</evidence>
<organism evidence="13 14">
    <name type="scientific">Salinisphaera orenii MK-B5</name>
    <dbReference type="NCBI Taxonomy" id="856730"/>
    <lineage>
        <taxon>Bacteria</taxon>
        <taxon>Pseudomonadati</taxon>
        <taxon>Pseudomonadota</taxon>
        <taxon>Gammaproteobacteria</taxon>
        <taxon>Salinisphaerales</taxon>
        <taxon>Salinisphaeraceae</taxon>
        <taxon>Salinisphaera</taxon>
    </lineage>
</organism>
<dbReference type="InterPro" id="IPR022346">
    <property type="entry name" value="T2SS_GspH"/>
</dbReference>
<dbReference type="EMBL" id="AYKH01000001">
    <property type="protein sequence ID" value="ROO30350.1"/>
    <property type="molecule type" value="Genomic_DNA"/>
</dbReference>
<dbReference type="InterPro" id="IPR012902">
    <property type="entry name" value="N_methyl_site"/>
</dbReference>
<evidence type="ECO:0000256" key="1">
    <source>
        <dbReference type="ARBA" id="ARBA00004377"/>
    </source>
</evidence>
<evidence type="ECO:0000256" key="11">
    <source>
        <dbReference type="SAM" id="Phobius"/>
    </source>
</evidence>
<dbReference type="Proteomes" id="UP000283993">
    <property type="component" value="Unassembled WGS sequence"/>
</dbReference>
<feature type="domain" description="General secretion pathway GspH" evidence="12">
    <location>
        <begin position="43"/>
        <end position="157"/>
    </location>
</feature>
<keyword evidence="5" id="KW-0997">Cell inner membrane</keyword>
<dbReference type="SUPFAM" id="SSF54523">
    <property type="entry name" value="Pili subunits"/>
    <property type="match status" value="1"/>
</dbReference>
<dbReference type="AlphaFoldDB" id="A0A423PXP5"/>
<evidence type="ECO:0000256" key="7">
    <source>
        <dbReference type="ARBA" id="ARBA00022989"/>
    </source>
</evidence>
<evidence type="ECO:0000256" key="5">
    <source>
        <dbReference type="ARBA" id="ARBA00022519"/>
    </source>
</evidence>
<keyword evidence="4" id="KW-0488">Methylation</keyword>
<dbReference type="Pfam" id="PF07963">
    <property type="entry name" value="N_methyl"/>
    <property type="match status" value="1"/>
</dbReference>
<dbReference type="GO" id="GO:0005886">
    <property type="term" value="C:plasma membrane"/>
    <property type="evidence" value="ECO:0007669"/>
    <property type="project" value="UniProtKB-SubCell"/>
</dbReference>
<keyword evidence="6 11" id="KW-0812">Transmembrane</keyword>
<reference evidence="13 14" key="1">
    <citation type="submission" date="2013-10" db="EMBL/GenBank/DDBJ databases">
        <title>Salinisphaera orenii MK-B5 Genome Sequencing.</title>
        <authorList>
            <person name="Lai Q."/>
            <person name="Li C."/>
            <person name="Shao Z."/>
        </authorList>
    </citation>
    <scope>NUCLEOTIDE SEQUENCE [LARGE SCALE GENOMIC DNA]</scope>
    <source>
        <strain evidence="13 14">MK-B5</strain>
    </source>
</reference>
<evidence type="ECO:0000256" key="2">
    <source>
        <dbReference type="ARBA" id="ARBA00021549"/>
    </source>
</evidence>
<feature type="transmembrane region" description="Helical" evidence="11">
    <location>
        <begin position="12"/>
        <end position="34"/>
    </location>
</feature>
<dbReference type="RefSeq" id="WP_123629736.1">
    <property type="nucleotide sequence ID" value="NZ_AYKH01000001.1"/>
</dbReference>
<evidence type="ECO:0000256" key="8">
    <source>
        <dbReference type="ARBA" id="ARBA00023136"/>
    </source>
</evidence>
<gene>
    <name evidence="13" type="ORF">SAOR_00430</name>
</gene>
<keyword evidence="8 11" id="KW-0472">Membrane</keyword>
<dbReference type="NCBIfam" id="TIGR02532">
    <property type="entry name" value="IV_pilin_GFxxxE"/>
    <property type="match status" value="1"/>
</dbReference>
<evidence type="ECO:0000256" key="10">
    <source>
        <dbReference type="ARBA" id="ARBA00030775"/>
    </source>
</evidence>
<dbReference type="GO" id="GO:0015627">
    <property type="term" value="C:type II protein secretion system complex"/>
    <property type="evidence" value="ECO:0007669"/>
    <property type="project" value="InterPro"/>
</dbReference>
<protein>
    <recommendedName>
        <fullName evidence="2">Type II secretion system protein H</fullName>
    </recommendedName>
    <alternativeName>
        <fullName evidence="10">General secretion pathway protein H</fullName>
    </alternativeName>
</protein>
<evidence type="ECO:0000256" key="4">
    <source>
        <dbReference type="ARBA" id="ARBA00022481"/>
    </source>
</evidence>
<evidence type="ECO:0000256" key="6">
    <source>
        <dbReference type="ARBA" id="ARBA00022692"/>
    </source>
</evidence>
<dbReference type="GO" id="GO:0015628">
    <property type="term" value="P:protein secretion by the type II secretion system"/>
    <property type="evidence" value="ECO:0007669"/>
    <property type="project" value="InterPro"/>
</dbReference>
<accession>A0A423PXP5</accession>
<evidence type="ECO:0000256" key="9">
    <source>
        <dbReference type="ARBA" id="ARBA00025772"/>
    </source>
</evidence>
<evidence type="ECO:0000313" key="13">
    <source>
        <dbReference type="EMBL" id="ROO30350.1"/>
    </source>
</evidence>
<keyword evidence="3" id="KW-1003">Cell membrane</keyword>
<name>A0A423PXP5_9GAMM</name>